<name>A0ABN9XSF7_9DINO</name>
<sequence length="190" mass="20181">APRKAVRIVISKTRGQKAMQKLWLARARKLQCSFCAAAVADWQSQRARCGLLAVGRCSAVKRVEKCHGKWLQAELPCDQFSIDRPGGALGCNRARGPTLAASLAPQSGSSGGVCCTFGVRLHRQSHGGACAAEEFYAEKWRCAVIDALGNRRQLVGPAPPMGLRDAAAPPDGLLKPAAAADRFLNFSVAA</sequence>
<feature type="non-terminal residue" evidence="1">
    <location>
        <position position="190"/>
    </location>
</feature>
<gene>
    <name evidence="1" type="ORF">PCOR1329_LOCUS79369</name>
</gene>
<evidence type="ECO:0000313" key="2">
    <source>
        <dbReference type="Proteomes" id="UP001189429"/>
    </source>
</evidence>
<reference evidence="1" key="1">
    <citation type="submission" date="2023-10" db="EMBL/GenBank/DDBJ databases">
        <authorList>
            <person name="Chen Y."/>
            <person name="Shah S."/>
            <person name="Dougan E. K."/>
            <person name="Thang M."/>
            <person name="Chan C."/>
        </authorList>
    </citation>
    <scope>NUCLEOTIDE SEQUENCE [LARGE SCALE GENOMIC DNA]</scope>
</reference>
<feature type="non-terminal residue" evidence="1">
    <location>
        <position position="1"/>
    </location>
</feature>
<keyword evidence="2" id="KW-1185">Reference proteome</keyword>
<protein>
    <submittedName>
        <fullName evidence="1">Uncharacterized protein</fullName>
    </submittedName>
</protein>
<evidence type="ECO:0000313" key="1">
    <source>
        <dbReference type="EMBL" id="CAK0902907.1"/>
    </source>
</evidence>
<dbReference type="EMBL" id="CAUYUJ010021137">
    <property type="protein sequence ID" value="CAK0902907.1"/>
    <property type="molecule type" value="Genomic_DNA"/>
</dbReference>
<proteinExistence type="predicted"/>
<accession>A0ABN9XSF7</accession>
<dbReference type="Proteomes" id="UP001189429">
    <property type="component" value="Unassembled WGS sequence"/>
</dbReference>
<organism evidence="1 2">
    <name type="scientific">Prorocentrum cordatum</name>
    <dbReference type="NCBI Taxonomy" id="2364126"/>
    <lineage>
        <taxon>Eukaryota</taxon>
        <taxon>Sar</taxon>
        <taxon>Alveolata</taxon>
        <taxon>Dinophyceae</taxon>
        <taxon>Prorocentrales</taxon>
        <taxon>Prorocentraceae</taxon>
        <taxon>Prorocentrum</taxon>
    </lineage>
</organism>
<comment type="caution">
    <text evidence="1">The sequence shown here is derived from an EMBL/GenBank/DDBJ whole genome shotgun (WGS) entry which is preliminary data.</text>
</comment>